<organism evidence="2 3">
    <name type="scientific">Cercospora zeae-maydis SCOH1-5</name>
    <dbReference type="NCBI Taxonomy" id="717836"/>
    <lineage>
        <taxon>Eukaryota</taxon>
        <taxon>Fungi</taxon>
        <taxon>Dikarya</taxon>
        <taxon>Ascomycota</taxon>
        <taxon>Pezizomycotina</taxon>
        <taxon>Dothideomycetes</taxon>
        <taxon>Dothideomycetidae</taxon>
        <taxon>Mycosphaerellales</taxon>
        <taxon>Mycosphaerellaceae</taxon>
        <taxon>Cercospora</taxon>
    </lineage>
</organism>
<keyword evidence="3" id="KW-1185">Reference proteome</keyword>
<gene>
    <name evidence="2" type="ORF">CERZMDRAFT_96592</name>
</gene>
<dbReference type="Proteomes" id="UP000799539">
    <property type="component" value="Unassembled WGS sequence"/>
</dbReference>
<proteinExistence type="predicted"/>
<feature type="compositionally biased region" description="Basic and acidic residues" evidence="1">
    <location>
        <begin position="25"/>
        <end position="60"/>
    </location>
</feature>
<sequence>MLPLPHRLSFSFQPKTKPFSHQPLRKKEEMPRETEEEMFRRLTSEARREARIEQQRDFERRRQRKLERRRKHEEEARRRAAEAVAEKSGLVARKMEARGRGILAKPRKRVMRSAWPVVVDGDVMEGAVDEEWLPLTRDVGTETDPIETCLLHSGEVENYEVERKHDTAACEMGDVCGVVVDGAKRKMCESEVVTGSGNIVTGLPEWEKVWEQAALETAQDEEQVEADRCHATTLMFM</sequence>
<name>A0A6A6FJX6_9PEZI</name>
<feature type="compositionally biased region" description="Basic residues" evidence="1">
    <location>
        <begin position="61"/>
        <end position="71"/>
    </location>
</feature>
<dbReference type="AlphaFoldDB" id="A0A6A6FJX6"/>
<accession>A0A6A6FJX6</accession>
<protein>
    <submittedName>
        <fullName evidence="2">Uncharacterized protein</fullName>
    </submittedName>
</protein>
<dbReference type="OrthoDB" id="3649703at2759"/>
<evidence type="ECO:0000313" key="2">
    <source>
        <dbReference type="EMBL" id="KAF2213769.1"/>
    </source>
</evidence>
<evidence type="ECO:0000256" key="1">
    <source>
        <dbReference type="SAM" id="MobiDB-lite"/>
    </source>
</evidence>
<dbReference type="EMBL" id="ML992670">
    <property type="protein sequence ID" value="KAF2213769.1"/>
    <property type="molecule type" value="Genomic_DNA"/>
</dbReference>
<reference evidence="2" key="1">
    <citation type="journal article" date="2020" name="Stud. Mycol.">
        <title>101 Dothideomycetes genomes: a test case for predicting lifestyles and emergence of pathogens.</title>
        <authorList>
            <person name="Haridas S."/>
            <person name="Albert R."/>
            <person name="Binder M."/>
            <person name="Bloem J."/>
            <person name="Labutti K."/>
            <person name="Salamov A."/>
            <person name="Andreopoulos B."/>
            <person name="Baker S."/>
            <person name="Barry K."/>
            <person name="Bills G."/>
            <person name="Bluhm B."/>
            <person name="Cannon C."/>
            <person name="Castanera R."/>
            <person name="Culley D."/>
            <person name="Daum C."/>
            <person name="Ezra D."/>
            <person name="Gonzalez J."/>
            <person name="Henrissat B."/>
            <person name="Kuo A."/>
            <person name="Liang C."/>
            <person name="Lipzen A."/>
            <person name="Lutzoni F."/>
            <person name="Magnuson J."/>
            <person name="Mondo S."/>
            <person name="Nolan M."/>
            <person name="Ohm R."/>
            <person name="Pangilinan J."/>
            <person name="Park H.-J."/>
            <person name="Ramirez L."/>
            <person name="Alfaro M."/>
            <person name="Sun H."/>
            <person name="Tritt A."/>
            <person name="Yoshinaga Y."/>
            <person name="Zwiers L.-H."/>
            <person name="Turgeon B."/>
            <person name="Goodwin S."/>
            <person name="Spatafora J."/>
            <person name="Crous P."/>
            <person name="Grigoriev I."/>
        </authorList>
    </citation>
    <scope>NUCLEOTIDE SEQUENCE</scope>
    <source>
        <strain evidence="2">SCOH1-5</strain>
    </source>
</reference>
<evidence type="ECO:0000313" key="3">
    <source>
        <dbReference type="Proteomes" id="UP000799539"/>
    </source>
</evidence>
<feature type="region of interest" description="Disordered" evidence="1">
    <location>
        <begin position="1"/>
        <end position="80"/>
    </location>
</feature>